<feature type="region of interest" description="Disordered" evidence="1">
    <location>
        <begin position="35"/>
        <end position="56"/>
    </location>
</feature>
<evidence type="ECO:0000256" key="1">
    <source>
        <dbReference type="SAM" id="MobiDB-lite"/>
    </source>
</evidence>
<dbReference type="Pfam" id="PF00004">
    <property type="entry name" value="AAA"/>
    <property type="match status" value="1"/>
</dbReference>
<dbReference type="RefSeq" id="WP_164615527.1">
    <property type="nucleotide sequence ID" value="NZ_JAAIKE010000015.1"/>
</dbReference>
<proteinExistence type="predicted"/>
<dbReference type="GO" id="GO:0004176">
    <property type="term" value="F:ATP-dependent peptidase activity"/>
    <property type="evidence" value="ECO:0007669"/>
    <property type="project" value="InterPro"/>
</dbReference>
<dbReference type="InterPro" id="IPR027065">
    <property type="entry name" value="Lon_Prtase"/>
</dbReference>
<evidence type="ECO:0000313" key="3">
    <source>
        <dbReference type="EMBL" id="NEX48673.1"/>
    </source>
</evidence>
<gene>
    <name evidence="3" type="ORF">G3572_20980</name>
</gene>
<dbReference type="PANTHER" id="PTHR43718">
    <property type="entry name" value="LON PROTEASE"/>
    <property type="match status" value="1"/>
</dbReference>
<dbReference type="GO" id="GO:0016887">
    <property type="term" value="F:ATP hydrolysis activity"/>
    <property type="evidence" value="ECO:0007669"/>
    <property type="project" value="InterPro"/>
</dbReference>
<dbReference type="InterPro" id="IPR027417">
    <property type="entry name" value="P-loop_NTPase"/>
</dbReference>
<feature type="domain" description="ATPase AAA-type core" evidence="2">
    <location>
        <begin position="150"/>
        <end position="292"/>
    </location>
</feature>
<dbReference type="AlphaFoldDB" id="A0A6B3RTF8"/>
<name>A0A6B3RTF8_9RHOB</name>
<dbReference type="GO" id="GO:0005524">
    <property type="term" value="F:ATP binding"/>
    <property type="evidence" value="ECO:0007669"/>
    <property type="project" value="InterPro"/>
</dbReference>
<evidence type="ECO:0000259" key="2">
    <source>
        <dbReference type="Pfam" id="PF00004"/>
    </source>
</evidence>
<reference evidence="3 4" key="1">
    <citation type="submission" date="2020-02" db="EMBL/GenBank/DDBJ databases">
        <title>Rhodobacter algicola sp. nov., isolated from microalga culture.</title>
        <authorList>
            <person name="Park C.-Y."/>
        </authorList>
    </citation>
    <scope>NUCLEOTIDE SEQUENCE [LARGE SCALE GENOMIC DNA]</scope>
    <source>
        <strain evidence="3 4">ETT8</strain>
    </source>
</reference>
<dbReference type="SUPFAM" id="SSF52540">
    <property type="entry name" value="P-loop containing nucleoside triphosphate hydrolases"/>
    <property type="match status" value="1"/>
</dbReference>
<sequence length="360" mass="40026">MTRIKFVDVPPFQDATKIEARLMATLRRLRDLPRQPARAEWEDEDDSEPMVKGTPITYDDTKKVKRRAGLLADRQAAYAGVSHLKKDELARITTVLQGVDLAMVKTEHWADEVAAELHADMPWMGPATEYAWHALRRAARRGEAIRMRPVILNGPPGIGKSVWARKLAKFLSVPTADIDASKGGAGFALCGLDRGWGTALAGRPLDLILGRRIANPVIIVDELCKAKRGTSTNGTGFSFADALLSLIEPATSAEWECPYFRLRFDMSHIVWVMTANDVHKVPETVRSRCQLIQLPDITPVQLSAFAKAQGQKMELSDLGVEAILEVLDRAPKVLGRRLSLRDVIRALERGEGLEERPWVQ</sequence>
<keyword evidence="4" id="KW-1185">Reference proteome</keyword>
<evidence type="ECO:0000313" key="4">
    <source>
        <dbReference type="Proteomes" id="UP000481421"/>
    </source>
</evidence>
<dbReference type="PANTHER" id="PTHR43718:SF2">
    <property type="entry name" value="LON PROTEASE HOMOLOG, MITOCHONDRIAL"/>
    <property type="match status" value="1"/>
</dbReference>
<comment type="caution">
    <text evidence="3">The sequence shown here is derived from an EMBL/GenBank/DDBJ whole genome shotgun (WGS) entry which is preliminary data.</text>
</comment>
<dbReference type="GO" id="GO:0006515">
    <property type="term" value="P:protein quality control for misfolded or incompletely synthesized proteins"/>
    <property type="evidence" value="ECO:0007669"/>
    <property type="project" value="TreeGrafter"/>
</dbReference>
<dbReference type="InterPro" id="IPR003959">
    <property type="entry name" value="ATPase_AAA_core"/>
</dbReference>
<dbReference type="Proteomes" id="UP000481421">
    <property type="component" value="Unassembled WGS sequence"/>
</dbReference>
<protein>
    <submittedName>
        <fullName evidence="3">AAA family ATPase</fullName>
    </submittedName>
</protein>
<dbReference type="GO" id="GO:0004252">
    <property type="term" value="F:serine-type endopeptidase activity"/>
    <property type="evidence" value="ECO:0007669"/>
    <property type="project" value="InterPro"/>
</dbReference>
<dbReference type="EMBL" id="JAAIKE010000015">
    <property type="protein sequence ID" value="NEX48673.1"/>
    <property type="molecule type" value="Genomic_DNA"/>
</dbReference>
<organism evidence="3 4">
    <name type="scientific">Pseudotabrizicola algicola</name>
    <dbReference type="NCBI Taxonomy" id="2709381"/>
    <lineage>
        <taxon>Bacteria</taxon>
        <taxon>Pseudomonadati</taxon>
        <taxon>Pseudomonadota</taxon>
        <taxon>Alphaproteobacteria</taxon>
        <taxon>Rhodobacterales</taxon>
        <taxon>Paracoccaceae</taxon>
        <taxon>Pseudotabrizicola</taxon>
    </lineage>
</organism>
<dbReference type="Gene3D" id="3.40.50.300">
    <property type="entry name" value="P-loop containing nucleotide triphosphate hydrolases"/>
    <property type="match status" value="1"/>
</dbReference>
<accession>A0A6B3RTF8</accession>